<dbReference type="Gene3D" id="3.40.1190.20">
    <property type="match status" value="1"/>
</dbReference>
<feature type="domain" description="Carbohydrate kinase PfkB" evidence="3">
    <location>
        <begin position="5"/>
        <end position="281"/>
    </location>
</feature>
<dbReference type="InterPro" id="IPR029056">
    <property type="entry name" value="Ribokinase-like"/>
</dbReference>
<dbReference type="Proteomes" id="UP000265882">
    <property type="component" value="Unassembled WGS sequence"/>
</dbReference>
<organism evidence="4 5">
    <name type="scientific">Abyssobacteria bacterium (strain SURF_5)</name>
    <dbReference type="NCBI Taxonomy" id="2093360"/>
    <lineage>
        <taxon>Bacteria</taxon>
        <taxon>Pseudomonadati</taxon>
        <taxon>Candidatus Hydrogenedentota</taxon>
        <taxon>Candidatus Abyssobacteria</taxon>
    </lineage>
</organism>
<reference evidence="4 5" key="1">
    <citation type="journal article" date="2017" name="ISME J.">
        <title>Energy and carbon metabolisms in a deep terrestrial subsurface fluid microbial community.</title>
        <authorList>
            <person name="Momper L."/>
            <person name="Jungbluth S.P."/>
            <person name="Lee M.D."/>
            <person name="Amend J.P."/>
        </authorList>
    </citation>
    <scope>NUCLEOTIDE SEQUENCE [LARGE SCALE GENOMIC DNA]</scope>
    <source>
        <strain evidence="4">SURF_5</strain>
    </source>
</reference>
<dbReference type="Pfam" id="PF00294">
    <property type="entry name" value="PfkB"/>
    <property type="match status" value="1"/>
</dbReference>
<evidence type="ECO:0000256" key="2">
    <source>
        <dbReference type="ARBA" id="ARBA00022777"/>
    </source>
</evidence>
<proteinExistence type="predicted"/>
<evidence type="ECO:0000259" key="3">
    <source>
        <dbReference type="Pfam" id="PF00294"/>
    </source>
</evidence>
<comment type="caution">
    <text evidence="4">The sequence shown here is derived from an EMBL/GenBank/DDBJ whole genome shotgun (WGS) entry which is preliminary data.</text>
</comment>
<dbReference type="SUPFAM" id="SSF53613">
    <property type="entry name" value="Ribokinase-like"/>
    <property type="match status" value="1"/>
</dbReference>
<dbReference type="AlphaFoldDB" id="A0A3A4P5Q8"/>
<evidence type="ECO:0000313" key="5">
    <source>
        <dbReference type="Proteomes" id="UP000265882"/>
    </source>
</evidence>
<dbReference type="GO" id="GO:0016301">
    <property type="term" value="F:kinase activity"/>
    <property type="evidence" value="ECO:0007669"/>
    <property type="project" value="UniProtKB-KW"/>
</dbReference>
<gene>
    <name evidence="4" type="ORF">C4520_06555</name>
</gene>
<protein>
    <submittedName>
        <fullName evidence="4">Carbohydrate kinase family protein</fullName>
    </submittedName>
</protein>
<dbReference type="PANTHER" id="PTHR42774">
    <property type="entry name" value="PHOSPHOTRANSFERASE SYSTEM TRANSPORT PROTEIN"/>
    <property type="match status" value="1"/>
</dbReference>
<accession>A0A3A4P5Q8</accession>
<dbReference type="InterPro" id="IPR002139">
    <property type="entry name" value="Ribo/fructo_kinase"/>
</dbReference>
<dbReference type="EMBL" id="QZKU01000047">
    <property type="protein sequence ID" value="RJP23304.1"/>
    <property type="molecule type" value="Genomic_DNA"/>
</dbReference>
<keyword evidence="2 4" id="KW-0418">Kinase</keyword>
<evidence type="ECO:0000256" key="1">
    <source>
        <dbReference type="ARBA" id="ARBA00022679"/>
    </source>
</evidence>
<evidence type="ECO:0000313" key="4">
    <source>
        <dbReference type="EMBL" id="RJP23304.1"/>
    </source>
</evidence>
<dbReference type="PANTHER" id="PTHR42774:SF3">
    <property type="entry name" value="KETOHEXOKINASE"/>
    <property type="match status" value="1"/>
</dbReference>
<keyword evidence="1" id="KW-0808">Transferase</keyword>
<sequence length="301" mass="31720">MAVDVVGVGLAVVDLKATVTSIPKSEETVLVLDFHKHHGGPVANALVTLQRLGLKTSYMGKLGNDEYGNFIADGMKTEGIDTGSLCLADGESTPFSMVLVDASTKARSIAFNPGCALTVSEEHIDPGTIKSARLLHADLFTPAVRAACEIAREAGIPISVDADGLYPGLEELLELATIFMPAREIGCELVGEEDPCAAAEKLLKKYNLDLVVVTRGKKGSVTVTADETVEAPAFQVEAADTTGAGGVFQGAYLYGYLQGWPHRRAAQFANAAAAIMVSGMNGWGDIPTLGKVEKFLKEHSL</sequence>
<dbReference type="InterPro" id="IPR052562">
    <property type="entry name" value="Ketohexokinase-related"/>
</dbReference>
<dbReference type="PRINTS" id="PR00990">
    <property type="entry name" value="RIBOKINASE"/>
</dbReference>
<dbReference type="InterPro" id="IPR011611">
    <property type="entry name" value="PfkB_dom"/>
</dbReference>
<name>A0A3A4P5Q8_ABYX5</name>